<protein>
    <recommendedName>
        <fullName evidence="9">Cell division protein FtsQ</fullName>
    </recommendedName>
</protein>
<gene>
    <name evidence="9" type="primary">ftsQ</name>
    <name evidence="11" type="ORF">KZZ10_14115</name>
</gene>
<evidence type="ECO:0000256" key="4">
    <source>
        <dbReference type="ARBA" id="ARBA00022618"/>
    </source>
</evidence>
<organism evidence="11 12">
    <name type="scientific">Zwartia hollandica</name>
    <dbReference type="NCBI Taxonomy" id="324606"/>
    <lineage>
        <taxon>Bacteria</taxon>
        <taxon>Pseudomonadati</taxon>
        <taxon>Pseudomonadota</taxon>
        <taxon>Betaproteobacteria</taxon>
        <taxon>Burkholderiales</taxon>
        <taxon>Alcaligenaceae</taxon>
        <taxon>Zwartia</taxon>
    </lineage>
</organism>
<accession>A0A953NEK2</accession>
<evidence type="ECO:0000256" key="8">
    <source>
        <dbReference type="ARBA" id="ARBA00023306"/>
    </source>
</evidence>
<dbReference type="Gene3D" id="3.10.20.310">
    <property type="entry name" value="membrane protein fhac"/>
    <property type="match status" value="1"/>
</dbReference>
<dbReference type="HAMAP" id="MF_00911">
    <property type="entry name" value="FtsQ_subfam"/>
    <property type="match status" value="1"/>
</dbReference>
<keyword evidence="2 9" id="KW-1003">Cell membrane</keyword>
<dbReference type="InterPro" id="IPR034746">
    <property type="entry name" value="POTRA"/>
</dbReference>
<dbReference type="PROSITE" id="PS51779">
    <property type="entry name" value="POTRA"/>
    <property type="match status" value="1"/>
</dbReference>
<evidence type="ECO:0000313" key="12">
    <source>
        <dbReference type="Proteomes" id="UP000739565"/>
    </source>
</evidence>
<comment type="function">
    <text evidence="9">Essential cell division protein. May link together the upstream cell division proteins, which are predominantly cytoplasmic, with the downstream cell division proteins, which are predominantly periplasmic. May control correct divisome assembly.</text>
</comment>
<dbReference type="RefSeq" id="WP_259662161.1">
    <property type="nucleotide sequence ID" value="NZ_JAHXRI010000010.1"/>
</dbReference>
<evidence type="ECO:0000256" key="3">
    <source>
        <dbReference type="ARBA" id="ARBA00022519"/>
    </source>
</evidence>
<evidence type="ECO:0000256" key="6">
    <source>
        <dbReference type="ARBA" id="ARBA00022989"/>
    </source>
</evidence>
<feature type="transmembrane region" description="Helical" evidence="9">
    <location>
        <begin position="12"/>
        <end position="32"/>
    </location>
</feature>
<evidence type="ECO:0000313" key="11">
    <source>
        <dbReference type="EMBL" id="MBZ1351781.1"/>
    </source>
</evidence>
<proteinExistence type="inferred from homology"/>
<dbReference type="GO" id="GO:0032153">
    <property type="term" value="C:cell division site"/>
    <property type="evidence" value="ECO:0007669"/>
    <property type="project" value="UniProtKB-UniRule"/>
</dbReference>
<keyword evidence="5 9" id="KW-0812">Transmembrane</keyword>
<dbReference type="Pfam" id="PF08478">
    <property type="entry name" value="POTRA_1"/>
    <property type="match status" value="1"/>
</dbReference>
<dbReference type="GO" id="GO:0043093">
    <property type="term" value="P:FtsZ-dependent cytokinesis"/>
    <property type="evidence" value="ECO:0007669"/>
    <property type="project" value="UniProtKB-UniRule"/>
</dbReference>
<evidence type="ECO:0000256" key="5">
    <source>
        <dbReference type="ARBA" id="ARBA00022692"/>
    </source>
</evidence>
<dbReference type="InterPro" id="IPR013685">
    <property type="entry name" value="POTRA_FtsQ_type"/>
</dbReference>
<evidence type="ECO:0000259" key="10">
    <source>
        <dbReference type="PROSITE" id="PS51779"/>
    </source>
</evidence>
<comment type="subunit">
    <text evidence="9">Part of a complex composed of FtsB, FtsL and FtsQ.</text>
</comment>
<dbReference type="GO" id="GO:0090529">
    <property type="term" value="P:cell septum assembly"/>
    <property type="evidence" value="ECO:0007669"/>
    <property type="project" value="InterPro"/>
</dbReference>
<comment type="similarity">
    <text evidence="9">Belongs to the FtsQ/DivIB family. FtsQ subfamily.</text>
</comment>
<keyword evidence="3 9" id="KW-0997">Cell inner membrane</keyword>
<reference evidence="11" key="1">
    <citation type="submission" date="2021-07" db="EMBL/GenBank/DDBJ databases">
        <title>New genus and species of the family Alcaligenaceae.</title>
        <authorList>
            <person name="Hahn M.W."/>
        </authorList>
    </citation>
    <scope>NUCLEOTIDE SEQUENCE</scope>
    <source>
        <strain evidence="11">LF4-65</strain>
    </source>
</reference>
<sequence length="268" mass="29860">MWNEARTINRLANTFMVLAVLAMLAGGVYWLIQRPIFALTAIEIEPAPNSTLKYVTPENLQSTVAGNLIGNFFTINLLETQSVFEEAPWVRSATVRRIWPNMLRVSIEEQQPLALWNDNQMINTWGQAFTANQGELDDDTQLPQFEGPEGQELLVVNRYAEMTSWFAPLGLDVRKLSLSDRLAWEATLSNDMTLALGRDPGADAPNTQAGIPGALPFAARIRRFVQAWPEASQKTGGRAVTHVDLRYPNGFALTLAALPEPTQPQKKR</sequence>
<name>A0A953NEK2_9BURK</name>
<dbReference type="PANTHER" id="PTHR35851:SF1">
    <property type="entry name" value="CELL DIVISION PROTEIN FTSQ"/>
    <property type="match status" value="1"/>
</dbReference>
<dbReference type="AlphaFoldDB" id="A0A953NEK2"/>
<dbReference type="InterPro" id="IPR005548">
    <property type="entry name" value="Cell_div_FtsQ/DivIB_C"/>
</dbReference>
<keyword evidence="6 9" id="KW-1133">Transmembrane helix</keyword>
<keyword evidence="12" id="KW-1185">Reference proteome</keyword>
<keyword evidence="4 9" id="KW-0132">Cell division</keyword>
<dbReference type="PANTHER" id="PTHR35851">
    <property type="entry name" value="CELL DIVISION PROTEIN FTSQ"/>
    <property type="match status" value="1"/>
</dbReference>
<evidence type="ECO:0000256" key="9">
    <source>
        <dbReference type="HAMAP-Rule" id="MF_00911"/>
    </source>
</evidence>
<keyword evidence="7 9" id="KW-0472">Membrane</keyword>
<dbReference type="InterPro" id="IPR026579">
    <property type="entry name" value="FtsQ"/>
</dbReference>
<comment type="subcellular location">
    <subcellularLocation>
        <location evidence="9">Cell inner membrane</location>
        <topology evidence="9">Single-pass type II membrane protein</topology>
    </subcellularLocation>
    <subcellularLocation>
        <location evidence="1">Membrane</location>
    </subcellularLocation>
    <text evidence="9">Localizes to the division septum.</text>
</comment>
<dbReference type="GO" id="GO:0005886">
    <property type="term" value="C:plasma membrane"/>
    <property type="evidence" value="ECO:0007669"/>
    <property type="project" value="UniProtKB-SubCell"/>
</dbReference>
<dbReference type="InterPro" id="IPR045335">
    <property type="entry name" value="FtsQ_C_sf"/>
</dbReference>
<keyword evidence="8 9" id="KW-0131">Cell cycle</keyword>
<comment type="caution">
    <text evidence="11">The sequence shown here is derived from an EMBL/GenBank/DDBJ whole genome shotgun (WGS) entry which is preliminary data.</text>
</comment>
<dbReference type="Pfam" id="PF03799">
    <property type="entry name" value="FtsQ_DivIB_C"/>
    <property type="match status" value="1"/>
</dbReference>
<dbReference type="EMBL" id="JAHXRI010000010">
    <property type="protein sequence ID" value="MBZ1351781.1"/>
    <property type="molecule type" value="Genomic_DNA"/>
</dbReference>
<dbReference type="Proteomes" id="UP000739565">
    <property type="component" value="Unassembled WGS sequence"/>
</dbReference>
<evidence type="ECO:0000256" key="2">
    <source>
        <dbReference type="ARBA" id="ARBA00022475"/>
    </source>
</evidence>
<evidence type="ECO:0000256" key="7">
    <source>
        <dbReference type="ARBA" id="ARBA00023136"/>
    </source>
</evidence>
<evidence type="ECO:0000256" key="1">
    <source>
        <dbReference type="ARBA" id="ARBA00004370"/>
    </source>
</evidence>
<feature type="domain" description="POTRA" evidence="10">
    <location>
        <begin position="37"/>
        <end position="110"/>
    </location>
</feature>
<dbReference type="Gene3D" id="3.40.50.11690">
    <property type="entry name" value="Cell division protein FtsQ/DivIB"/>
    <property type="match status" value="1"/>
</dbReference>